<reference evidence="1 2" key="1">
    <citation type="submission" date="2011-04" db="EMBL/GenBank/DDBJ databases">
        <authorList>
            <person name="Weinstock G."/>
            <person name="Sodergren E."/>
            <person name="Clifton S."/>
            <person name="Fulton L."/>
            <person name="Fulton B."/>
            <person name="Courtney L."/>
            <person name="Fronick C."/>
            <person name="Harrison M."/>
            <person name="Strong C."/>
            <person name="Farmer C."/>
            <person name="Delahaunty K."/>
            <person name="Markovic C."/>
            <person name="Hall O."/>
            <person name="Minx P."/>
            <person name="Tomlinson C."/>
            <person name="Mitreva M."/>
            <person name="Hou S."/>
            <person name="Chen J."/>
            <person name="Wollam A."/>
            <person name="Pepin K.H."/>
            <person name="Johnson M."/>
            <person name="Bhonagiri V."/>
            <person name="Zhang X."/>
            <person name="Suruliraj S."/>
            <person name="Warren W."/>
            <person name="Chinwalla A."/>
            <person name="Mardis E.R."/>
            <person name="Wilson R.K."/>
        </authorList>
    </citation>
    <scope>NUCLEOTIDE SEQUENCE [LARGE SCALE GENOMIC DNA]</scope>
    <source>
        <strain evidence="1 2">6014059</strain>
    </source>
</reference>
<sequence>MSASKSVGAKMVNTEYVQEWYITPFQHVQYTLARNQLHMDLLFEDMDEADQFLDMGADAQVSTFSDGAYAIVQIGDTADKDKIQVYGLLLHEAVHVWQIVKKRMGESEPSVEFEAYSIQAIAQDLFEMYEASEVSNGMEGEKAD</sequence>
<organism evidence="1 2">
    <name type="scientific">Acinetobacter baumannii 6014059</name>
    <dbReference type="NCBI Taxonomy" id="525242"/>
    <lineage>
        <taxon>Bacteria</taxon>
        <taxon>Pseudomonadati</taxon>
        <taxon>Pseudomonadota</taxon>
        <taxon>Gammaproteobacteria</taxon>
        <taxon>Moraxellales</taxon>
        <taxon>Moraxellaceae</taxon>
        <taxon>Acinetobacter</taxon>
        <taxon>Acinetobacter calcoaceticus/baumannii complex</taxon>
    </lineage>
</organism>
<protein>
    <submittedName>
        <fullName evidence="1">Uncharacterized protein</fullName>
    </submittedName>
</protein>
<name>A0A828SP82_ACIBA</name>
<dbReference type="EMBL" id="ACYS02000106">
    <property type="protein sequence ID" value="EGJ67930.1"/>
    <property type="molecule type" value="Genomic_DNA"/>
</dbReference>
<comment type="caution">
    <text evidence="1">The sequence shown here is derived from an EMBL/GenBank/DDBJ whole genome shotgun (WGS) entry which is preliminary data.</text>
</comment>
<proteinExistence type="predicted"/>
<dbReference type="Proteomes" id="UP000003204">
    <property type="component" value="Unassembled WGS sequence"/>
</dbReference>
<evidence type="ECO:0000313" key="2">
    <source>
        <dbReference type="Proteomes" id="UP000003204"/>
    </source>
</evidence>
<accession>A0A828SP82</accession>
<dbReference type="AlphaFoldDB" id="A0A828SP82"/>
<gene>
    <name evidence="1" type="ORF">HMPREF0022_02323</name>
</gene>
<evidence type="ECO:0000313" key="1">
    <source>
        <dbReference type="EMBL" id="EGJ67930.1"/>
    </source>
</evidence>